<proteinExistence type="predicted"/>
<feature type="non-terminal residue" evidence="1">
    <location>
        <position position="139"/>
    </location>
</feature>
<organism evidence="1">
    <name type="scientific">Anoplophora glabripennis</name>
    <name type="common">Asian longhorn beetle</name>
    <name type="synonym">Anoplophora nobilis</name>
    <dbReference type="NCBI Taxonomy" id="217634"/>
    <lineage>
        <taxon>Eukaryota</taxon>
        <taxon>Metazoa</taxon>
        <taxon>Ecdysozoa</taxon>
        <taxon>Arthropoda</taxon>
        <taxon>Hexapoda</taxon>
        <taxon>Insecta</taxon>
        <taxon>Pterygota</taxon>
        <taxon>Neoptera</taxon>
        <taxon>Endopterygota</taxon>
        <taxon>Coleoptera</taxon>
        <taxon>Polyphaga</taxon>
        <taxon>Cucujiformia</taxon>
        <taxon>Chrysomeloidea</taxon>
        <taxon>Cerambycidae</taxon>
        <taxon>Lamiinae</taxon>
        <taxon>Lamiini</taxon>
        <taxon>Anoplophora</taxon>
    </lineage>
</organism>
<protein>
    <submittedName>
        <fullName evidence="1">Uncharacterized protein</fullName>
    </submittedName>
</protein>
<name>V5I7E7_ANOGL</name>
<evidence type="ECO:0000313" key="1">
    <source>
        <dbReference type="EMBL" id="JAB61901.1"/>
    </source>
</evidence>
<reference evidence="1" key="1">
    <citation type="submission" date="2013-07" db="EMBL/GenBank/DDBJ databases">
        <title>Midgut Transcriptome Profiling of Anoplphora glabripennis, a Lignocellulose Degrading, Wood-Boring Cerambycid.</title>
        <authorList>
            <person name="Scully E.D."/>
            <person name="Hoover K."/>
            <person name="Carlson J.E."/>
            <person name="Tien M."/>
            <person name="Geib S.M."/>
        </authorList>
    </citation>
    <scope>NUCLEOTIDE SEQUENCE</scope>
</reference>
<accession>V5I7E7</accession>
<dbReference type="AlphaFoldDB" id="V5I7E7"/>
<feature type="non-terminal residue" evidence="1">
    <location>
        <position position="1"/>
    </location>
</feature>
<dbReference type="EMBL" id="GALX01006565">
    <property type="protein sequence ID" value="JAB61901.1"/>
    <property type="molecule type" value="Transcribed_RNA"/>
</dbReference>
<sequence length="139" mass="15746">FALRTAVHEITGFSPVFLNFGRELLLSGKLHHKFGDTANEQEINFGDRTSLGSHVKELQGVCEKVKIRLSKSYEASSNRYNLRRRPLSLSVGQVVWKKNYILSDASNYYTSKLAPKFVKCRVMAKVSPNVYTLQDFNSG</sequence>